<accession>A0A9L0JDS4</accession>
<keyword evidence="1" id="KW-0808">Transferase</keyword>
<evidence type="ECO:0000313" key="6">
    <source>
        <dbReference type="Proteomes" id="UP000694387"/>
    </source>
</evidence>
<dbReference type="InterPro" id="IPR027417">
    <property type="entry name" value="P-loop_NTPase"/>
</dbReference>
<gene>
    <name evidence="5" type="primary">LOC123276706</name>
</gene>
<reference evidence="5" key="3">
    <citation type="submission" date="2025-09" db="UniProtKB">
        <authorList>
            <consortium name="Ensembl"/>
        </authorList>
    </citation>
    <scope>IDENTIFICATION</scope>
</reference>
<feature type="binding site" evidence="3">
    <location>
        <begin position="235"/>
        <end position="239"/>
    </location>
    <ligand>
        <name>3'-phosphoadenylyl sulfate</name>
        <dbReference type="ChEBI" id="CHEBI:58339"/>
    </ligand>
</feature>
<reference evidence="5 6" key="1">
    <citation type="journal article" date="2020" name="Nat. Commun.">
        <title>Donkey genomes provide new insights into domestication and selection for coat color.</title>
        <authorList>
            <person name="Wang"/>
            <person name="C."/>
            <person name="Li"/>
            <person name="H."/>
            <person name="Guo"/>
            <person name="Y."/>
            <person name="Huang"/>
            <person name="J."/>
            <person name="Sun"/>
            <person name="Y."/>
            <person name="Min"/>
            <person name="J."/>
            <person name="Wang"/>
            <person name="J."/>
            <person name="Fang"/>
            <person name="X."/>
            <person name="Zhao"/>
            <person name="Z."/>
            <person name="Wang"/>
            <person name="S."/>
            <person name="Zhang"/>
            <person name="Y."/>
            <person name="Liu"/>
            <person name="Q."/>
            <person name="Jiang"/>
            <person name="Q."/>
            <person name="Wang"/>
            <person name="X."/>
            <person name="Guo"/>
            <person name="Y."/>
            <person name="Yang"/>
            <person name="C."/>
            <person name="Wang"/>
            <person name="Y."/>
            <person name="Tian"/>
            <person name="F."/>
            <person name="Zhuang"/>
            <person name="G."/>
            <person name="Fan"/>
            <person name="Y."/>
            <person name="Gao"/>
            <person name="Q."/>
            <person name="Li"/>
            <person name="Y."/>
            <person name="Ju"/>
            <person name="Z."/>
            <person name="Li"/>
            <person name="J."/>
            <person name="Li"/>
            <person name="R."/>
            <person name="Hou"/>
            <person name="M."/>
            <person name="Yang"/>
            <person name="G."/>
            <person name="Liu"/>
            <person name="G."/>
            <person name="Liu"/>
            <person name="W."/>
            <person name="Guo"/>
            <person name="J."/>
            <person name="Pan"/>
            <person name="S."/>
            <person name="Fan"/>
            <person name="G."/>
            <person name="Zhang"/>
            <person name="W."/>
            <person name="Zhang"/>
            <person name="R."/>
            <person name="Yu"/>
            <person name="J."/>
            <person name="Zhang"/>
            <person name="X."/>
            <person name="Yin"/>
            <person name="Q."/>
            <person name="Ji"/>
            <person name="C."/>
            <person name="Jin"/>
            <person name="Y."/>
            <person name="Yue"/>
            <person name="G."/>
            <person name="Liu"/>
            <person name="M."/>
            <person name="Xu"/>
            <person name="J."/>
            <person name="Liu"/>
            <person name="S."/>
            <person name="Jordana"/>
            <person name="J."/>
            <person name="Noce"/>
            <person name="A."/>
            <person name="Amills"/>
            <person name="M."/>
            <person name="Wu"/>
            <person name="D.D."/>
            <person name="Li"/>
            <person name="S."/>
            <person name="Zhou"/>
            <person name="X. and Zhong"/>
            <person name="J."/>
        </authorList>
    </citation>
    <scope>NUCLEOTIDE SEQUENCE [LARGE SCALE GENOMIC DNA]</scope>
</reference>
<evidence type="ECO:0000313" key="5">
    <source>
        <dbReference type="Ensembl" id="ENSEASP00005047380.1"/>
    </source>
</evidence>
<dbReference type="PANTHER" id="PTHR10605">
    <property type="entry name" value="HEPARAN SULFATE SULFOTRANSFERASE"/>
    <property type="match status" value="1"/>
</dbReference>
<feature type="active site" description="For sulfotransferase activity" evidence="2">
    <location>
        <position position="235"/>
    </location>
</feature>
<evidence type="ECO:0000256" key="3">
    <source>
        <dbReference type="PIRSR" id="PIRSR637359-2"/>
    </source>
</evidence>
<dbReference type="Proteomes" id="UP000694387">
    <property type="component" value="Chromosome 14"/>
</dbReference>
<feature type="region of interest" description="Disordered" evidence="4">
    <location>
        <begin position="55"/>
        <end position="77"/>
    </location>
</feature>
<dbReference type="SUPFAM" id="SSF52540">
    <property type="entry name" value="P-loop containing nucleoside triphosphate hydrolases"/>
    <property type="match status" value="1"/>
</dbReference>
<dbReference type="GeneTree" id="ENSGT00940000161466"/>
<dbReference type="GO" id="GO:0008467">
    <property type="term" value="F:[heparan sulfate]-glucosamine 3-sulfotransferase activity"/>
    <property type="evidence" value="ECO:0007669"/>
    <property type="project" value="TreeGrafter"/>
</dbReference>
<organism evidence="5 6">
    <name type="scientific">Equus asinus</name>
    <name type="common">Donkey</name>
    <name type="synonym">Equus africanus asinus</name>
    <dbReference type="NCBI Taxonomy" id="9793"/>
    <lineage>
        <taxon>Eukaryota</taxon>
        <taxon>Metazoa</taxon>
        <taxon>Chordata</taxon>
        <taxon>Craniata</taxon>
        <taxon>Vertebrata</taxon>
        <taxon>Euteleostomi</taxon>
        <taxon>Mammalia</taxon>
        <taxon>Eutheria</taxon>
        <taxon>Laurasiatheria</taxon>
        <taxon>Perissodactyla</taxon>
        <taxon>Equidae</taxon>
        <taxon>Equus</taxon>
    </lineage>
</organism>
<dbReference type="AlphaFoldDB" id="A0A9L0JDS4"/>
<feature type="compositionally biased region" description="Pro residues" evidence="4">
    <location>
        <begin position="103"/>
        <end position="130"/>
    </location>
</feature>
<name>A0A9L0JDS4_EQUAS</name>
<reference evidence="5" key="2">
    <citation type="submission" date="2025-08" db="UniProtKB">
        <authorList>
            <consortium name="Ensembl"/>
        </authorList>
    </citation>
    <scope>IDENTIFICATION</scope>
</reference>
<feature type="compositionally biased region" description="Low complexity" evidence="4">
    <location>
        <begin position="90"/>
        <end position="102"/>
    </location>
</feature>
<sequence>MTHPVEENHLPNTKPTLACKVSQELAPRKNLDGEQNRKLAVGKELGAATARGFSLCSRSRGGAGKRGRCRRNSLLGGSRSLQFTLALQEPPRAAAEPPRAAAEPPPSPPPPSLLPPPVHLGTPSQPPAPTPVNASRGEPPEPSEQPAAPGADGWVLAIGGGGARDTWLRTPLAPGEMMTAPSALLECEAQETSTTDEELAGLRAANGSIERRGALSTPDYGEKKLPHALVIGVKKGGTRELLEAIRVHPDVRACGPWA</sequence>
<proteinExistence type="predicted"/>
<evidence type="ECO:0000256" key="1">
    <source>
        <dbReference type="ARBA" id="ARBA00022679"/>
    </source>
</evidence>
<evidence type="ECO:0000256" key="2">
    <source>
        <dbReference type="PIRSR" id="PIRSR637359-1"/>
    </source>
</evidence>
<evidence type="ECO:0000256" key="4">
    <source>
        <dbReference type="SAM" id="MobiDB-lite"/>
    </source>
</evidence>
<feature type="region of interest" description="Disordered" evidence="4">
    <location>
        <begin position="89"/>
        <end position="153"/>
    </location>
</feature>
<dbReference type="Ensembl" id="ENSEAST00005058784.1">
    <property type="protein sequence ID" value="ENSEASP00005047380.1"/>
    <property type="gene ID" value="ENSEASG00005026882.1"/>
</dbReference>
<keyword evidence="6" id="KW-1185">Reference proteome</keyword>
<dbReference type="InterPro" id="IPR037359">
    <property type="entry name" value="NST/OST"/>
</dbReference>
<protein>
    <submittedName>
        <fullName evidence="5">Uncharacterized protein</fullName>
    </submittedName>
</protein>
<dbReference type="PANTHER" id="PTHR10605:SF11">
    <property type="entry name" value="HEPARAN SULFATE GLUCOSAMINE 3-O-SULFOTRANSFERASE 4"/>
    <property type="match status" value="1"/>
</dbReference>